<protein>
    <submittedName>
        <fullName evidence="1">Uncharacterized protein</fullName>
    </submittedName>
</protein>
<organism evidence="1 2">
    <name type="scientific">Teichococcus vastitatis</name>
    <dbReference type="NCBI Taxonomy" id="2307076"/>
    <lineage>
        <taxon>Bacteria</taxon>
        <taxon>Pseudomonadati</taxon>
        <taxon>Pseudomonadota</taxon>
        <taxon>Alphaproteobacteria</taxon>
        <taxon>Acetobacterales</taxon>
        <taxon>Roseomonadaceae</taxon>
        <taxon>Roseomonas</taxon>
    </lineage>
</organism>
<proteinExistence type="predicted"/>
<reference evidence="1 2" key="1">
    <citation type="submission" date="2022-03" db="EMBL/GenBank/DDBJ databases">
        <title>Complete genome analysis of Roseomonas KG 17.1 : a prolific producer of plant growth promoters.</title>
        <authorList>
            <person name="Saadouli I."/>
            <person name="Najjari A."/>
            <person name="Mosbah A."/>
            <person name="Ouzari H.I."/>
        </authorList>
    </citation>
    <scope>NUCLEOTIDE SEQUENCE [LARGE SCALE GENOMIC DNA]</scope>
    <source>
        <strain evidence="1 2">KG17-1</strain>
    </source>
</reference>
<evidence type="ECO:0000313" key="1">
    <source>
        <dbReference type="EMBL" id="MCI0755556.1"/>
    </source>
</evidence>
<sequence>MSDLIPDSYYDWTFVAHSGDRYAGFMYNDTGAYVPGQVLLTPHGHYEINTELAYGYDVGAVHGVNEGTVYITSYGDAVQGQLQTGNYPYYSAPSSISGLGQEYDYAWNGVAWDDFGYGGAYQAGYFG</sequence>
<dbReference type="EMBL" id="JALBUU010000037">
    <property type="protein sequence ID" value="MCI0755556.1"/>
    <property type="molecule type" value="Genomic_DNA"/>
</dbReference>
<comment type="caution">
    <text evidence="1">The sequence shown here is derived from an EMBL/GenBank/DDBJ whole genome shotgun (WGS) entry which is preliminary data.</text>
</comment>
<evidence type="ECO:0000313" key="2">
    <source>
        <dbReference type="Proteomes" id="UP001201985"/>
    </source>
</evidence>
<name>A0ABS9W8D3_9PROT</name>
<gene>
    <name evidence="1" type="ORF">MON41_17755</name>
</gene>
<dbReference type="Proteomes" id="UP001201985">
    <property type="component" value="Unassembled WGS sequence"/>
</dbReference>
<keyword evidence="2" id="KW-1185">Reference proteome</keyword>
<dbReference type="RefSeq" id="WP_241793460.1">
    <property type="nucleotide sequence ID" value="NZ_JALBUU010000037.1"/>
</dbReference>
<accession>A0ABS9W8D3</accession>